<dbReference type="AlphaFoldDB" id="A0A098EC23"/>
<gene>
    <name evidence="1" type="ORF">MSIBF_A2480011</name>
</gene>
<dbReference type="GO" id="GO:0016765">
    <property type="term" value="F:transferase activity, transferring alkyl or aryl (other than methyl) groups"/>
    <property type="evidence" value="ECO:0007669"/>
    <property type="project" value="InterPro"/>
</dbReference>
<name>A0A098EC23_9ZZZZ</name>
<accession>A0A098EC23</accession>
<reference evidence="1" key="1">
    <citation type="submission" date="2014-09" db="EMBL/GenBank/DDBJ databases">
        <authorList>
            <person name="Probst J Alexander"/>
        </authorList>
    </citation>
    <scope>NUCLEOTIDE SEQUENCE</scope>
</reference>
<proteinExistence type="predicted"/>
<dbReference type="SUPFAM" id="SSF64005">
    <property type="entry name" value="Undecaprenyl diphosphate synthase"/>
    <property type="match status" value="1"/>
</dbReference>
<evidence type="ECO:0000313" key="1">
    <source>
        <dbReference type="EMBL" id="CEG12575.1"/>
    </source>
</evidence>
<dbReference type="InterPro" id="IPR036424">
    <property type="entry name" value="UPP_synth-like_sf"/>
</dbReference>
<dbReference type="EMBL" id="CCXY01000166">
    <property type="protein sequence ID" value="CEG12575.1"/>
    <property type="molecule type" value="Genomic_DNA"/>
</dbReference>
<protein>
    <submittedName>
        <fullName evidence="1">Uncharacterized protein</fullName>
    </submittedName>
</protein>
<organism evidence="1">
    <name type="scientific">groundwater metagenome</name>
    <dbReference type="NCBI Taxonomy" id="717931"/>
    <lineage>
        <taxon>unclassified sequences</taxon>
        <taxon>metagenomes</taxon>
        <taxon>ecological metagenomes</taxon>
    </lineage>
</organism>
<dbReference type="Gene3D" id="3.40.1180.10">
    <property type="entry name" value="Decaprenyl diphosphate synthase-like"/>
    <property type="match status" value="1"/>
</dbReference>
<sequence length="309" mass="35930">MDKFLEISDEKILDLFKKSAKNLNFSFLNKDLVELCVYDMTDGTRTSTNLKGSDAYIDGGLFALRFTNVLRALGAKNIYLNVIHTGHKKRVNYKDIYDAMLKLVNVYLNYANKYDAKLKFLGNLDERIDSRDSKLDLGKILRGLERKTENNKGLTIYILINFSTRWLAKHEEIYDNLPEVNVVVRHTKGYINGDMQIFGRMDNHSLVYAQNGSSSTNWSDRQIVDLAAICLKSYILNRGTHLTKTYTDGENEEVREKREIDLSLIHNDFYDEKEDKRENKDKENKENNEDKFKKRAIIFSSVGPEIYEF</sequence>